<evidence type="ECO:0000256" key="5">
    <source>
        <dbReference type="SAM" id="Phobius"/>
    </source>
</evidence>
<dbReference type="PANTHER" id="PTHR23546:SF1">
    <property type="entry name" value="MEMBRANE PROTEIN"/>
    <property type="match status" value="1"/>
</dbReference>
<feature type="transmembrane region" description="Helical" evidence="5">
    <location>
        <begin position="375"/>
        <end position="396"/>
    </location>
</feature>
<dbReference type="SMR" id="Q9AA55"/>
<organism evidence="7 8">
    <name type="scientific">Caulobacter vibrioides (strain ATCC 19089 / CIP 103742 / CB 15)</name>
    <name type="common">Caulobacter crescentus</name>
    <dbReference type="NCBI Taxonomy" id="190650"/>
    <lineage>
        <taxon>Bacteria</taxon>
        <taxon>Pseudomonadati</taxon>
        <taxon>Pseudomonadota</taxon>
        <taxon>Alphaproteobacteria</taxon>
        <taxon>Caulobacterales</taxon>
        <taxon>Caulobacteraceae</taxon>
        <taxon>Caulobacter</taxon>
    </lineage>
</organism>
<keyword evidence="8" id="KW-1185">Reference proteome</keyword>
<evidence type="ECO:0000259" key="6">
    <source>
        <dbReference type="PROSITE" id="PS50850"/>
    </source>
</evidence>
<feature type="transmembrane region" description="Helical" evidence="5">
    <location>
        <begin position="60"/>
        <end position="80"/>
    </location>
</feature>
<evidence type="ECO:0000256" key="3">
    <source>
        <dbReference type="ARBA" id="ARBA00022989"/>
    </source>
</evidence>
<dbReference type="HOGENOM" id="CLU_001265_10_11_5"/>
<dbReference type="Pfam" id="PF07690">
    <property type="entry name" value="MFS_1"/>
    <property type="match status" value="1"/>
</dbReference>
<proteinExistence type="predicted"/>
<feature type="transmembrane region" description="Helical" evidence="5">
    <location>
        <begin position="286"/>
        <end position="305"/>
    </location>
</feature>
<feature type="transmembrane region" description="Helical" evidence="5">
    <location>
        <begin position="122"/>
        <end position="142"/>
    </location>
</feature>
<keyword evidence="3 5" id="KW-1133">Transmembrane helix</keyword>
<dbReference type="InterPro" id="IPR001958">
    <property type="entry name" value="Tet-R_TetA/multi-R_MdtG-like"/>
</dbReference>
<feature type="transmembrane region" description="Helical" evidence="5">
    <location>
        <begin position="251"/>
        <end position="274"/>
    </location>
</feature>
<gene>
    <name evidence="7" type="ordered locus">CC_0751</name>
</gene>
<evidence type="ECO:0000256" key="2">
    <source>
        <dbReference type="ARBA" id="ARBA00022692"/>
    </source>
</evidence>
<dbReference type="STRING" id="190650.CC_0751"/>
<reference evidence="7 8" key="1">
    <citation type="journal article" date="2001" name="Proc. Natl. Acad. Sci. U.S.A.">
        <title>Complete genome sequence of Caulobacter crescentus.</title>
        <authorList>
            <person name="Nierman W.C."/>
            <person name="Feldblyum T.V."/>
            <person name="Laub M.T."/>
            <person name="Paulsen I.T."/>
            <person name="Nelson K.E."/>
            <person name="Eisen J.A."/>
            <person name="Heidelberg J.F."/>
            <person name="Alley M.R."/>
            <person name="Ohta N."/>
            <person name="Maddock J.R."/>
            <person name="Potocka I."/>
            <person name="Nelson W.C."/>
            <person name="Newton A."/>
            <person name="Stephens C."/>
            <person name="Phadke N.D."/>
            <person name="Ely B."/>
            <person name="DeBoy R.T."/>
            <person name="Dodson R.J."/>
            <person name="Durkin A.S."/>
            <person name="Gwinn M.L."/>
            <person name="Haft D.H."/>
            <person name="Kolonay J.F."/>
            <person name="Smit J."/>
            <person name="Craven M.B."/>
            <person name="Khouri H."/>
            <person name="Shetty J."/>
            <person name="Berry K."/>
            <person name="Utterback T."/>
            <person name="Tran K."/>
            <person name="Wolf A."/>
            <person name="Vamathevan J."/>
            <person name="Ermolaeva M."/>
            <person name="White O."/>
            <person name="Salzberg S.L."/>
            <person name="Venter J.C."/>
            <person name="Shapiro L."/>
            <person name="Fraser C.M."/>
        </authorList>
    </citation>
    <scope>NUCLEOTIDE SEQUENCE [LARGE SCALE GENOMIC DNA]</scope>
    <source>
        <strain evidence="8">ATCC 19089 / CB15</strain>
    </source>
</reference>
<evidence type="ECO:0000256" key="4">
    <source>
        <dbReference type="ARBA" id="ARBA00023136"/>
    </source>
</evidence>
<keyword evidence="4 5" id="KW-0472">Membrane</keyword>
<dbReference type="Proteomes" id="UP000001816">
    <property type="component" value="Chromosome"/>
</dbReference>
<feature type="domain" description="Major facilitator superfamily (MFS) profile" evidence="6">
    <location>
        <begin position="26"/>
        <end position="427"/>
    </location>
</feature>
<dbReference type="AlphaFoldDB" id="Q9AA55"/>
<dbReference type="PIR" id="D87342">
    <property type="entry name" value="D87342"/>
</dbReference>
<sequence>MRGRERGSNGCLMTGDTQDGRTNRRAFAILFGVSVATALGNTGMLSVLPAIGREIGIPDALVAGIFSLSAVLWAVTSPFWARQSDLRGRKPLIMLGLAGFAVSMTLCAIVVSAGLHHLAPPMVIFVLFLLARALFGGFGSAANPATQAYLAERTSREERTQTMASLAGAFGLGTVVGPLLAPLFVLPGVGLAGPMVAFAALAAGMLVVVHRGLPENFTPGRGDTPPRRRGMGLPWRGEGAALWKDPRLKPFLIYGFLVATCQTAQTQTLGFLIIDKLGLSPIKAQGFITLAMAAGAVAGLLAQWGLIRMFRMGPRELMRWGVAAAALGNIVVAFAPDYAAVAIGYAIASLGYGFARPGFTAGASLSVEAKDQAGAAGAIAAINGLNVVVAPLFVLLYEQIGWAPFVLNTVILLAMLVYAMRQVMLRSVNQGDADKEATIAGLERSDEGGV</sequence>
<dbReference type="PROSITE" id="PS50850">
    <property type="entry name" value="MFS"/>
    <property type="match status" value="1"/>
</dbReference>
<dbReference type="eggNOG" id="COG0477">
    <property type="taxonomic scope" value="Bacteria"/>
</dbReference>
<keyword evidence="2 5" id="KW-0812">Transmembrane</keyword>
<feature type="transmembrane region" description="Helical" evidence="5">
    <location>
        <begin position="163"/>
        <end position="185"/>
    </location>
</feature>
<protein>
    <submittedName>
        <fullName evidence="7">Multidrug resistance protein, putative</fullName>
    </submittedName>
</protein>
<dbReference type="SUPFAM" id="SSF103473">
    <property type="entry name" value="MFS general substrate transporter"/>
    <property type="match status" value="1"/>
</dbReference>
<feature type="transmembrane region" description="Helical" evidence="5">
    <location>
        <begin position="92"/>
        <end position="116"/>
    </location>
</feature>
<comment type="subcellular location">
    <subcellularLocation>
        <location evidence="1">Membrane</location>
        <topology evidence="1">Multi-pass membrane protein</topology>
    </subcellularLocation>
</comment>
<feature type="transmembrane region" description="Helical" evidence="5">
    <location>
        <begin position="317"/>
        <end position="336"/>
    </location>
</feature>
<feature type="transmembrane region" description="Helical" evidence="5">
    <location>
        <begin position="402"/>
        <end position="420"/>
    </location>
</feature>
<dbReference type="CDD" id="cd17330">
    <property type="entry name" value="MFS_SLC46_TetA_like"/>
    <property type="match status" value="1"/>
</dbReference>
<dbReference type="InterPro" id="IPR020846">
    <property type="entry name" value="MFS_dom"/>
</dbReference>
<accession>Q9AA55</accession>
<dbReference type="InterPro" id="IPR036259">
    <property type="entry name" value="MFS_trans_sf"/>
</dbReference>
<dbReference type="EnsemblBacteria" id="AAK22736">
    <property type="protein sequence ID" value="AAK22736"/>
    <property type="gene ID" value="CC_0751"/>
</dbReference>
<dbReference type="InterPro" id="IPR011701">
    <property type="entry name" value="MFS"/>
</dbReference>
<evidence type="ECO:0000313" key="7">
    <source>
        <dbReference type="EMBL" id="AAK22736.1"/>
    </source>
</evidence>
<dbReference type="PRINTS" id="PR01035">
    <property type="entry name" value="TCRTETA"/>
</dbReference>
<dbReference type="Gene3D" id="1.20.1250.20">
    <property type="entry name" value="MFS general substrate transporter like domains"/>
    <property type="match status" value="1"/>
</dbReference>
<feature type="transmembrane region" description="Helical" evidence="5">
    <location>
        <begin position="191"/>
        <end position="209"/>
    </location>
</feature>
<dbReference type="BioCyc" id="CAULO:CC0751-MONOMER"/>
<feature type="transmembrane region" description="Helical" evidence="5">
    <location>
        <begin position="342"/>
        <end position="363"/>
    </location>
</feature>
<evidence type="ECO:0000256" key="1">
    <source>
        <dbReference type="ARBA" id="ARBA00004141"/>
    </source>
</evidence>
<name>Q9AA55_CAUVC</name>
<dbReference type="EMBL" id="AE005673">
    <property type="protein sequence ID" value="AAK22736.1"/>
    <property type="molecule type" value="Genomic_DNA"/>
</dbReference>
<dbReference type="GO" id="GO:0016020">
    <property type="term" value="C:membrane"/>
    <property type="evidence" value="ECO:0007669"/>
    <property type="project" value="UniProtKB-SubCell"/>
</dbReference>
<feature type="transmembrane region" description="Helical" evidence="5">
    <location>
        <begin position="27"/>
        <end position="48"/>
    </location>
</feature>
<dbReference type="GO" id="GO:0022857">
    <property type="term" value="F:transmembrane transporter activity"/>
    <property type="evidence" value="ECO:0007669"/>
    <property type="project" value="InterPro"/>
</dbReference>
<dbReference type="PATRIC" id="fig|190650.5.peg.761"/>
<evidence type="ECO:0000313" key="8">
    <source>
        <dbReference type="Proteomes" id="UP000001816"/>
    </source>
</evidence>
<dbReference type="KEGG" id="ccr:CC_0751"/>
<dbReference type="PANTHER" id="PTHR23546">
    <property type="entry name" value="TRANSPORT PROTEIN"/>
    <property type="match status" value="1"/>
</dbReference>